<reference evidence="2" key="1">
    <citation type="submission" date="2014-11" db="EMBL/GenBank/DDBJ databases">
        <authorList>
            <person name="Amaro Gonzalez C."/>
        </authorList>
    </citation>
    <scope>NUCLEOTIDE SEQUENCE</scope>
</reference>
<evidence type="ECO:0000313" key="2">
    <source>
        <dbReference type="EMBL" id="JAH30543.1"/>
    </source>
</evidence>
<name>A0A0E9RQB2_ANGAN</name>
<reference evidence="2" key="2">
    <citation type="journal article" date="2015" name="Fish Shellfish Immunol.">
        <title>Early steps in the European eel (Anguilla anguilla)-Vibrio vulnificus interaction in the gills: Role of the RtxA13 toxin.</title>
        <authorList>
            <person name="Callol A."/>
            <person name="Pajuelo D."/>
            <person name="Ebbesson L."/>
            <person name="Teles M."/>
            <person name="MacKenzie S."/>
            <person name="Amaro C."/>
        </authorList>
    </citation>
    <scope>NUCLEOTIDE SEQUENCE</scope>
</reference>
<proteinExistence type="predicted"/>
<organism evidence="2">
    <name type="scientific">Anguilla anguilla</name>
    <name type="common">European freshwater eel</name>
    <name type="synonym">Muraena anguilla</name>
    <dbReference type="NCBI Taxonomy" id="7936"/>
    <lineage>
        <taxon>Eukaryota</taxon>
        <taxon>Metazoa</taxon>
        <taxon>Chordata</taxon>
        <taxon>Craniata</taxon>
        <taxon>Vertebrata</taxon>
        <taxon>Euteleostomi</taxon>
        <taxon>Actinopterygii</taxon>
        <taxon>Neopterygii</taxon>
        <taxon>Teleostei</taxon>
        <taxon>Anguilliformes</taxon>
        <taxon>Anguillidae</taxon>
        <taxon>Anguilla</taxon>
    </lineage>
</organism>
<dbReference type="AlphaFoldDB" id="A0A0E9RQB2"/>
<evidence type="ECO:0000256" key="1">
    <source>
        <dbReference type="SAM" id="MobiDB-lite"/>
    </source>
</evidence>
<accession>A0A0E9RQB2</accession>
<protein>
    <submittedName>
        <fullName evidence="2">Uncharacterized protein</fullName>
    </submittedName>
</protein>
<dbReference type="EMBL" id="GBXM01078034">
    <property type="protein sequence ID" value="JAH30543.1"/>
    <property type="molecule type" value="Transcribed_RNA"/>
</dbReference>
<sequence>MEPPKFRDTPPPPGYDTSGSLDTNATIMPKNYLHNLCQKGMKRVFYFLFFCIYICFVCL</sequence>
<feature type="region of interest" description="Disordered" evidence="1">
    <location>
        <begin position="1"/>
        <end position="22"/>
    </location>
</feature>